<feature type="non-terminal residue" evidence="2">
    <location>
        <position position="113"/>
    </location>
</feature>
<sequence length="113" mass="12714">MVSVSLFVFFVLSHLSLLHSVELQFIATLPVNCDKTPPTIQLGNTTQSMRIKDFLLSDYLTSQKCEFLTKTRITHSNDSSPSFPSECSIIRVPAVKEHSDDLNLTAEFDLEVH</sequence>
<evidence type="ECO:0000256" key="1">
    <source>
        <dbReference type="SAM" id="SignalP"/>
    </source>
</evidence>
<feature type="chain" id="PRO_5043923098" evidence="1">
    <location>
        <begin position="21"/>
        <end position="113"/>
    </location>
</feature>
<organism evidence="2 3">
    <name type="scientific">Quercus suber</name>
    <name type="common">Cork oak</name>
    <dbReference type="NCBI Taxonomy" id="58331"/>
    <lineage>
        <taxon>Eukaryota</taxon>
        <taxon>Viridiplantae</taxon>
        <taxon>Streptophyta</taxon>
        <taxon>Embryophyta</taxon>
        <taxon>Tracheophyta</taxon>
        <taxon>Spermatophyta</taxon>
        <taxon>Magnoliopsida</taxon>
        <taxon>eudicotyledons</taxon>
        <taxon>Gunneridae</taxon>
        <taxon>Pentapetalae</taxon>
        <taxon>rosids</taxon>
        <taxon>fabids</taxon>
        <taxon>Fagales</taxon>
        <taxon>Fagaceae</taxon>
        <taxon>Quercus</taxon>
    </lineage>
</organism>
<accession>A0AAW0KAV1</accession>
<keyword evidence="1" id="KW-0732">Signal</keyword>
<protein>
    <submittedName>
        <fullName evidence="2">Uncharacterized protein</fullName>
    </submittedName>
</protein>
<name>A0AAW0KAV1_QUESU</name>
<proteinExistence type="predicted"/>
<keyword evidence="3" id="KW-1185">Reference proteome</keyword>
<dbReference type="EMBL" id="PKMF04000358">
    <property type="protein sequence ID" value="KAK7836214.1"/>
    <property type="molecule type" value="Genomic_DNA"/>
</dbReference>
<gene>
    <name evidence="2" type="ORF">CFP56_022820</name>
</gene>
<dbReference type="AlphaFoldDB" id="A0AAW0KAV1"/>
<comment type="caution">
    <text evidence="2">The sequence shown here is derived from an EMBL/GenBank/DDBJ whole genome shotgun (WGS) entry which is preliminary data.</text>
</comment>
<evidence type="ECO:0000313" key="2">
    <source>
        <dbReference type="EMBL" id="KAK7836214.1"/>
    </source>
</evidence>
<evidence type="ECO:0000313" key="3">
    <source>
        <dbReference type="Proteomes" id="UP000237347"/>
    </source>
</evidence>
<feature type="signal peptide" evidence="1">
    <location>
        <begin position="1"/>
        <end position="20"/>
    </location>
</feature>
<dbReference type="Proteomes" id="UP000237347">
    <property type="component" value="Unassembled WGS sequence"/>
</dbReference>
<reference evidence="2 3" key="1">
    <citation type="journal article" date="2018" name="Sci. Data">
        <title>The draft genome sequence of cork oak.</title>
        <authorList>
            <person name="Ramos A.M."/>
            <person name="Usie A."/>
            <person name="Barbosa P."/>
            <person name="Barros P.M."/>
            <person name="Capote T."/>
            <person name="Chaves I."/>
            <person name="Simoes F."/>
            <person name="Abreu I."/>
            <person name="Carrasquinho I."/>
            <person name="Faro C."/>
            <person name="Guimaraes J.B."/>
            <person name="Mendonca D."/>
            <person name="Nobrega F."/>
            <person name="Rodrigues L."/>
            <person name="Saibo N.J.M."/>
            <person name="Varela M.C."/>
            <person name="Egas C."/>
            <person name="Matos J."/>
            <person name="Miguel C.M."/>
            <person name="Oliveira M.M."/>
            <person name="Ricardo C.P."/>
            <person name="Goncalves S."/>
        </authorList>
    </citation>
    <scope>NUCLEOTIDE SEQUENCE [LARGE SCALE GENOMIC DNA]</scope>
    <source>
        <strain evidence="3">cv. HL8</strain>
    </source>
</reference>